<keyword evidence="2" id="KW-1185">Reference proteome</keyword>
<evidence type="ECO:0000313" key="2">
    <source>
        <dbReference type="Proteomes" id="UP000811899"/>
    </source>
</evidence>
<evidence type="ECO:0000313" key="1">
    <source>
        <dbReference type="EMBL" id="MBT0665175.1"/>
    </source>
</evidence>
<dbReference type="RefSeq" id="WP_214171951.1">
    <property type="nucleotide sequence ID" value="NZ_JAHCVJ010000005.1"/>
</dbReference>
<reference evidence="1 2" key="1">
    <citation type="submission" date="2021-05" db="EMBL/GenBank/DDBJ databases">
        <title>The draft genome of Geobacter pelophilus DSM 12255.</title>
        <authorList>
            <person name="Xu Z."/>
            <person name="Masuda Y."/>
            <person name="Itoh H."/>
            <person name="Senoo K."/>
        </authorList>
    </citation>
    <scope>NUCLEOTIDE SEQUENCE [LARGE SCALE GENOMIC DNA]</scope>
    <source>
        <strain evidence="1 2">DSM 12255</strain>
    </source>
</reference>
<proteinExistence type="predicted"/>
<dbReference type="Proteomes" id="UP000811899">
    <property type="component" value="Unassembled WGS sequence"/>
</dbReference>
<comment type="caution">
    <text evidence="1">The sequence shown here is derived from an EMBL/GenBank/DDBJ whole genome shotgun (WGS) entry which is preliminary data.</text>
</comment>
<gene>
    <name evidence="1" type="ORF">KI809_12785</name>
</gene>
<name>A0AAW4L5U6_9BACT</name>
<dbReference type="EMBL" id="JAHCVJ010000005">
    <property type="protein sequence ID" value="MBT0665175.1"/>
    <property type="molecule type" value="Genomic_DNA"/>
</dbReference>
<dbReference type="AlphaFoldDB" id="A0AAW4L5U6"/>
<sequence>MSPKNLYLLGLEESPNRQPDIHEMIRSLKNEISRGEEVYSRDELAILERKLHECQEFLRAMTQT</sequence>
<organism evidence="1 2">
    <name type="scientific">Geoanaerobacter pelophilus</name>
    <dbReference type="NCBI Taxonomy" id="60036"/>
    <lineage>
        <taxon>Bacteria</taxon>
        <taxon>Pseudomonadati</taxon>
        <taxon>Thermodesulfobacteriota</taxon>
        <taxon>Desulfuromonadia</taxon>
        <taxon>Geobacterales</taxon>
        <taxon>Geobacteraceae</taxon>
        <taxon>Geoanaerobacter</taxon>
    </lineage>
</organism>
<accession>A0AAW4L5U6</accession>
<protein>
    <submittedName>
        <fullName evidence="1">Uncharacterized protein</fullName>
    </submittedName>
</protein>